<dbReference type="AlphaFoldDB" id="A0A454CNU0"/>
<dbReference type="Proteomes" id="UP000008367">
    <property type="component" value="Unassembled WGS sequence"/>
</dbReference>
<evidence type="ECO:0000313" key="2">
    <source>
        <dbReference type="Proteomes" id="UP000008367"/>
    </source>
</evidence>
<organism evidence="1 2">
    <name type="scientific">Vibrio harveyi</name>
    <name type="common">Beneckea harveyi</name>
    <dbReference type="NCBI Taxonomy" id="669"/>
    <lineage>
        <taxon>Bacteria</taxon>
        <taxon>Pseudomonadati</taxon>
        <taxon>Pseudomonadota</taxon>
        <taxon>Gammaproteobacteria</taxon>
        <taxon>Vibrionales</taxon>
        <taxon>Vibrionaceae</taxon>
        <taxon>Vibrio</taxon>
    </lineage>
</organism>
<gene>
    <name evidence="1" type="ORF">VCHENC02_5997</name>
</gene>
<accession>A0A454CNU0</accession>
<sequence length="42" mass="4728">MLLGLFDSSSSITFYFDPNAGFRGSDKQDCAYRNLAQIVICY</sequence>
<evidence type="ECO:0000313" key="1">
    <source>
        <dbReference type="EMBL" id="EKM28067.1"/>
    </source>
</evidence>
<proteinExistence type="predicted"/>
<protein>
    <submittedName>
        <fullName evidence="1">Uncharacterized protein</fullName>
    </submittedName>
</protein>
<name>A0A454CNU0_VIBHA</name>
<comment type="caution">
    <text evidence="1">The sequence shown here is derived from an EMBL/GenBank/DDBJ whole genome shotgun (WGS) entry which is preliminary data.</text>
</comment>
<reference evidence="1 2" key="1">
    <citation type="submission" date="2012-10" db="EMBL/GenBank/DDBJ databases">
        <title>Genome sequence of Vibrio Cholerae HENC-02.</title>
        <authorList>
            <person name="Eppinger M."/>
            <person name="Hasan N.A."/>
            <person name="Sengamalay N."/>
            <person name="Hine E."/>
            <person name="Su Q."/>
            <person name="Daugherty S.C."/>
            <person name="Young S."/>
            <person name="Sadzewicz L."/>
            <person name="Tallon L."/>
            <person name="Cebula T.A."/>
            <person name="Ravel J."/>
            <person name="Colwell R.R."/>
        </authorList>
    </citation>
    <scope>NUCLEOTIDE SEQUENCE [LARGE SCALE GENOMIC DNA]</scope>
    <source>
        <strain evidence="1 2">HENC-02</strain>
    </source>
</reference>
<dbReference type="EMBL" id="AJSR01002702">
    <property type="protein sequence ID" value="EKM28067.1"/>
    <property type="molecule type" value="Genomic_DNA"/>
</dbReference>